<dbReference type="AlphaFoldDB" id="X0V2U5"/>
<dbReference type="EMBL" id="BARS01023530">
    <property type="protein sequence ID" value="GAG12430.1"/>
    <property type="molecule type" value="Genomic_DNA"/>
</dbReference>
<dbReference type="InterPro" id="IPR012792">
    <property type="entry name" value="3-oxoacid_CoA-transf_A"/>
</dbReference>
<name>X0V2U5_9ZZZZ</name>
<dbReference type="SUPFAM" id="SSF100950">
    <property type="entry name" value="NagB/RpiA/CoA transferase-like"/>
    <property type="match status" value="1"/>
</dbReference>
<feature type="compositionally biased region" description="Basic and acidic residues" evidence="2">
    <location>
        <begin position="237"/>
        <end position="246"/>
    </location>
</feature>
<evidence type="ECO:0000256" key="1">
    <source>
        <dbReference type="ARBA" id="ARBA00022679"/>
    </source>
</evidence>
<dbReference type="PANTHER" id="PTHR13707">
    <property type="entry name" value="KETOACID-COENZYME A TRANSFERASE"/>
    <property type="match status" value="1"/>
</dbReference>
<keyword evidence="3" id="KW-0472">Membrane</keyword>
<gene>
    <name evidence="4" type="ORF">S01H1_37460</name>
</gene>
<dbReference type="InterPro" id="IPR004165">
    <property type="entry name" value="CoA_trans_fam_I"/>
</dbReference>
<feature type="region of interest" description="Disordered" evidence="2">
    <location>
        <begin position="226"/>
        <end position="246"/>
    </location>
</feature>
<dbReference type="PANTHER" id="PTHR13707:SF60">
    <property type="entry name" value="ACETATE COA-TRANSFERASE SUBUNIT ALPHA"/>
    <property type="match status" value="1"/>
</dbReference>
<evidence type="ECO:0008006" key="5">
    <source>
        <dbReference type="Google" id="ProtNLM"/>
    </source>
</evidence>
<dbReference type="NCBIfam" id="TIGR02429">
    <property type="entry name" value="pcaI_scoA_fam"/>
    <property type="match status" value="1"/>
</dbReference>
<reference evidence="4" key="1">
    <citation type="journal article" date="2014" name="Front. Microbiol.">
        <title>High frequency of phylogenetically diverse reductive dehalogenase-homologous genes in deep subseafloor sedimentary metagenomes.</title>
        <authorList>
            <person name="Kawai M."/>
            <person name="Futagami T."/>
            <person name="Toyoda A."/>
            <person name="Takaki Y."/>
            <person name="Nishi S."/>
            <person name="Hori S."/>
            <person name="Arai W."/>
            <person name="Tsubouchi T."/>
            <person name="Morono Y."/>
            <person name="Uchiyama I."/>
            <person name="Ito T."/>
            <person name="Fujiyama A."/>
            <person name="Inagaki F."/>
            <person name="Takami H."/>
        </authorList>
    </citation>
    <scope>NUCLEOTIDE SEQUENCE</scope>
    <source>
        <strain evidence="4">Expedition CK06-06</strain>
    </source>
</reference>
<proteinExistence type="predicted"/>
<evidence type="ECO:0000313" key="4">
    <source>
        <dbReference type="EMBL" id="GAG12430.1"/>
    </source>
</evidence>
<organism evidence="4">
    <name type="scientific">marine sediment metagenome</name>
    <dbReference type="NCBI Taxonomy" id="412755"/>
    <lineage>
        <taxon>unclassified sequences</taxon>
        <taxon>metagenomes</taxon>
        <taxon>ecological metagenomes</taxon>
    </lineage>
</organism>
<comment type="caution">
    <text evidence="4">The sequence shown here is derived from an EMBL/GenBank/DDBJ whole genome shotgun (WGS) entry which is preliminary data.</text>
</comment>
<evidence type="ECO:0000256" key="3">
    <source>
        <dbReference type="SAM" id="Phobius"/>
    </source>
</evidence>
<keyword evidence="3" id="KW-1133">Transmembrane helix</keyword>
<dbReference type="Gene3D" id="3.40.1080.10">
    <property type="entry name" value="Glutaconate Coenzyme A-transferase"/>
    <property type="match status" value="1"/>
</dbReference>
<dbReference type="SMART" id="SM00882">
    <property type="entry name" value="CoA_trans"/>
    <property type="match status" value="1"/>
</dbReference>
<keyword evidence="3" id="KW-0812">Transmembrane</keyword>
<sequence length="246" mass="26168">MPVNKIVDSFDEAVADIEDGATIMIGGFGIVAGAPSLLLEALARKGSKDLTMVSNVTGFGKMVWKQLGFKFAEDPDILVRNGQIKKAIATAPVSTIYQNNFERLLRAGKVELETVSQGTLAERIRAAKAGLGGVYVSVGIGTVVEEGKETKIIDGKKYILELPLKADFALIKAHKGDRWGNLVYRRTSRTFNAVMAGAAKVTIAEVDEIVELGELDADAIHTPGIYVDRGGGAPPGDRGRGGGDQR</sequence>
<protein>
    <recommendedName>
        <fullName evidence="5">3-oxoacid CoA-transferase subunit A</fullName>
    </recommendedName>
</protein>
<evidence type="ECO:0000256" key="2">
    <source>
        <dbReference type="SAM" id="MobiDB-lite"/>
    </source>
</evidence>
<dbReference type="GO" id="GO:0008410">
    <property type="term" value="F:CoA-transferase activity"/>
    <property type="evidence" value="ECO:0007669"/>
    <property type="project" value="InterPro"/>
</dbReference>
<dbReference type="InterPro" id="IPR037171">
    <property type="entry name" value="NagB/RpiA_transferase-like"/>
</dbReference>
<keyword evidence="1" id="KW-0808">Transferase</keyword>
<feature type="transmembrane region" description="Helical" evidence="3">
    <location>
        <begin position="20"/>
        <end position="42"/>
    </location>
</feature>
<accession>X0V2U5</accession>
<dbReference type="Pfam" id="PF01144">
    <property type="entry name" value="CoA_trans"/>
    <property type="match status" value="1"/>
</dbReference>